<accession>A0A518B049</accession>
<organism evidence="3 4">
    <name type="scientific">Kolteria novifilia</name>
    <dbReference type="NCBI Taxonomy" id="2527975"/>
    <lineage>
        <taxon>Bacteria</taxon>
        <taxon>Pseudomonadati</taxon>
        <taxon>Planctomycetota</taxon>
        <taxon>Planctomycetia</taxon>
        <taxon>Kolteriales</taxon>
        <taxon>Kolteriaceae</taxon>
        <taxon>Kolteria</taxon>
    </lineage>
</organism>
<gene>
    <name evidence="3" type="ORF">Pan216_11980</name>
</gene>
<dbReference type="OrthoDB" id="235102at2"/>
<dbReference type="PANTHER" id="PTHR30097:SF4">
    <property type="entry name" value="SLR6042 PROTEIN"/>
    <property type="match status" value="1"/>
</dbReference>
<dbReference type="Gene3D" id="1.10.287.470">
    <property type="entry name" value="Helix hairpin bin"/>
    <property type="match status" value="1"/>
</dbReference>
<evidence type="ECO:0000256" key="1">
    <source>
        <dbReference type="ARBA" id="ARBA00022448"/>
    </source>
</evidence>
<evidence type="ECO:0000313" key="4">
    <source>
        <dbReference type="Proteomes" id="UP000317093"/>
    </source>
</evidence>
<dbReference type="SUPFAM" id="SSF111369">
    <property type="entry name" value="HlyD-like secretion proteins"/>
    <property type="match status" value="1"/>
</dbReference>
<dbReference type="InterPro" id="IPR051909">
    <property type="entry name" value="MFP_Cation_Efflux"/>
</dbReference>
<evidence type="ECO:0000313" key="3">
    <source>
        <dbReference type="EMBL" id="QDU60359.1"/>
    </source>
</evidence>
<dbReference type="KEGG" id="knv:Pan216_11980"/>
<dbReference type="Gene3D" id="2.40.420.20">
    <property type="match status" value="1"/>
</dbReference>
<dbReference type="Gene3D" id="2.40.50.100">
    <property type="match status" value="1"/>
</dbReference>
<proteinExistence type="predicted"/>
<evidence type="ECO:0000256" key="2">
    <source>
        <dbReference type="SAM" id="MobiDB-lite"/>
    </source>
</evidence>
<dbReference type="Proteomes" id="UP000317093">
    <property type="component" value="Chromosome"/>
</dbReference>
<dbReference type="EMBL" id="CP036279">
    <property type="protein sequence ID" value="QDU60359.1"/>
    <property type="molecule type" value="Genomic_DNA"/>
</dbReference>
<dbReference type="GO" id="GO:0060003">
    <property type="term" value="P:copper ion export"/>
    <property type="evidence" value="ECO:0007669"/>
    <property type="project" value="TreeGrafter"/>
</dbReference>
<keyword evidence="4" id="KW-1185">Reference proteome</keyword>
<dbReference type="PANTHER" id="PTHR30097">
    <property type="entry name" value="CATION EFFLUX SYSTEM PROTEIN CUSB"/>
    <property type="match status" value="1"/>
</dbReference>
<dbReference type="GO" id="GO:0030313">
    <property type="term" value="C:cell envelope"/>
    <property type="evidence" value="ECO:0007669"/>
    <property type="project" value="TreeGrafter"/>
</dbReference>
<keyword evidence="1" id="KW-0813">Transport</keyword>
<reference evidence="3 4" key="1">
    <citation type="submission" date="2019-02" db="EMBL/GenBank/DDBJ databases">
        <title>Deep-cultivation of Planctomycetes and their phenomic and genomic characterization uncovers novel biology.</title>
        <authorList>
            <person name="Wiegand S."/>
            <person name="Jogler M."/>
            <person name="Boedeker C."/>
            <person name="Pinto D."/>
            <person name="Vollmers J."/>
            <person name="Rivas-Marin E."/>
            <person name="Kohn T."/>
            <person name="Peeters S.H."/>
            <person name="Heuer A."/>
            <person name="Rast P."/>
            <person name="Oberbeckmann S."/>
            <person name="Bunk B."/>
            <person name="Jeske O."/>
            <person name="Meyerdierks A."/>
            <person name="Storesund J.E."/>
            <person name="Kallscheuer N."/>
            <person name="Luecker S."/>
            <person name="Lage O.M."/>
            <person name="Pohl T."/>
            <person name="Merkel B.J."/>
            <person name="Hornburger P."/>
            <person name="Mueller R.-W."/>
            <person name="Bruemmer F."/>
            <person name="Labrenz M."/>
            <person name="Spormann A.M."/>
            <person name="Op den Camp H."/>
            <person name="Overmann J."/>
            <person name="Amann R."/>
            <person name="Jetten M.S.M."/>
            <person name="Mascher T."/>
            <person name="Medema M.H."/>
            <person name="Devos D.P."/>
            <person name="Kaster A.-K."/>
            <person name="Ovreas L."/>
            <person name="Rohde M."/>
            <person name="Galperin M.Y."/>
            <person name="Jogler C."/>
        </authorList>
    </citation>
    <scope>NUCLEOTIDE SEQUENCE [LARGE SCALE GENOMIC DNA]</scope>
    <source>
        <strain evidence="3 4">Pan216</strain>
    </source>
</reference>
<dbReference type="RefSeq" id="WP_145256085.1">
    <property type="nucleotide sequence ID" value="NZ_CP036279.1"/>
</dbReference>
<feature type="region of interest" description="Disordered" evidence="2">
    <location>
        <begin position="213"/>
        <end position="236"/>
    </location>
</feature>
<dbReference type="AlphaFoldDB" id="A0A518B049"/>
<feature type="compositionally biased region" description="Basic and acidic residues" evidence="2">
    <location>
        <begin position="214"/>
        <end position="236"/>
    </location>
</feature>
<protein>
    <submittedName>
        <fullName evidence="3">HlyD family secretion protein</fullName>
    </submittedName>
</protein>
<dbReference type="GO" id="GO:0015679">
    <property type="term" value="P:plasma membrane copper ion transport"/>
    <property type="evidence" value="ECO:0007669"/>
    <property type="project" value="TreeGrafter"/>
</dbReference>
<name>A0A518B049_9BACT</name>
<sequence>MTKTIAGAIGILLIVLVSAGTGFVVRHVLPIAPANSEETSADDEPHPSGVTLSEQARKNLDLKTGRIELGDYWRTLSVPGVVIEKPGESMHGVTTPVEGVVEKIFASPGQVVRSGDPLFQLRLTGERLAEAQSELLKTIRDIELVDRELKRIEPLVKDGAVTQRQKLELEYKRRRFEATQQVASQELLALGLSEKQIAQARETGQLVRTFTVRTPERDHHATSVPEEADRPLPKADRCPAEESAFTIEKLLVQRGGLVAAGQNLCDLAEHTMLFVEGQAFEKEVEVIGKAMTNDWPIKAVFEVGDDEDLVREGLRVLYIDNHVIPDSRTVRLYLPLCNEVFSDRPGANGSVYRTWRFKPGQKCRLFIPVKRWTERIVVPSEAVVVEGPDAYVFQASGDSFERRPVHLEYRDADTAIIANDGSIFPGDIIALNNAYQLNLAYKASVEGDKGAGHGHSHG</sequence>